<name>A0A4Y2AD10_ARAVE</name>
<dbReference type="AlphaFoldDB" id="A0A4Y2AD10"/>
<protein>
    <submittedName>
        <fullName evidence="1">Uncharacterized protein</fullName>
    </submittedName>
</protein>
<comment type="caution">
    <text evidence="1">The sequence shown here is derived from an EMBL/GenBank/DDBJ whole genome shotgun (WGS) entry which is preliminary data.</text>
</comment>
<gene>
    <name evidence="1" type="ORF">AVEN_12762_1</name>
</gene>
<evidence type="ECO:0000313" key="2">
    <source>
        <dbReference type="Proteomes" id="UP000499080"/>
    </source>
</evidence>
<accession>A0A4Y2AD10</accession>
<sequence>MASFNIGNDGGLLRYTFDSKNPLNQKLQGVKSEDLGVHASEKDRLITRSSTNAERSRRCTGAAIAVGLHLEKM</sequence>
<proteinExistence type="predicted"/>
<dbReference type="Proteomes" id="UP000499080">
    <property type="component" value="Unassembled WGS sequence"/>
</dbReference>
<keyword evidence="2" id="KW-1185">Reference proteome</keyword>
<organism evidence="1 2">
    <name type="scientific">Araneus ventricosus</name>
    <name type="common">Orbweaver spider</name>
    <name type="synonym">Epeira ventricosa</name>
    <dbReference type="NCBI Taxonomy" id="182803"/>
    <lineage>
        <taxon>Eukaryota</taxon>
        <taxon>Metazoa</taxon>
        <taxon>Ecdysozoa</taxon>
        <taxon>Arthropoda</taxon>
        <taxon>Chelicerata</taxon>
        <taxon>Arachnida</taxon>
        <taxon>Araneae</taxon>
        <taxon>Araneomorphae</taxon>
        <taxon>Entelegynae</taxon>
        <taxon>Araneoidea</taxon>
        <taxon>Araneidae</taxon>
        <taxon>Araneus</taxon>
    </lineage>
</organism>
<evidence type="ECO:0000313" key="1">
    <source>
        <dbReference type="EMBL" id="GBL77126.1"/>
    </source>
</evidence>
<reference evidence="1 2" key="1">
    <citation type="journal article" date="2019" name="Sci. Rep.">
        <title>Orb-weaving spider Araneus ventricosus genome elucidates the spidroin gene catalogue.</title>
        <authorList>
            <person name="Kono N."/>
            <person name="Nakamura H."/>
            <person name="Ohtoshi R."/>
            <person name="Moran D.A.P."/>
            <person name="Shinohara A."/>
            <person name="Yoshida Y."/>
            <person name="Fujiwara M."/>
            <person name="Mori M."/>
            <person name="Tomita M."/>
            <person name="Arakawa K."/>
        </authorList>
    </citation>
    <scope>NUCLEOTIDE SEQUENCE [LARGE SCALE GENOMIC DNA]</scope>
</reference>
<dbReference type="EMBL" id="BGPR01000011">
    <property type="protein sequence ID" value="GBL77126.1"/>
    <property type="molecule type" value="Genomic_DNA"/>
</dbReference>